<gene>
    <name evidence="2" type="ORF">UV00_C0006G0038</name>
</gene>
<sequence length="723" mass="76939">MRVFTRFFHIFLLLGILTLPIFTNKGTIYAATCAEWDCTKTGIDIGDGGGPYDEYKCQNNTYCCAGPNGCPSTGCSVAGYVPTNECIKDTWACCLTGPPTCTYCSTSAYYETIGYCYACAGVGGNNGGCTTTAPSQVTLVSPSNGSILINKPSVALSWNSLSGWGENCDGNTTKKYKVQVDPGTGWEDVCTVDNPTSTCAFAADSTTNKTYKWRVIADNGAKTSTSAEWAFTVNMKTDITVTVQEIPTSTTTCPTTPVRNLAGASVTVSVWGAQTEDNKTFTDTTGTDGKITLSVPYSTATPPQITVCPTYSDGMCQTYGIKCSESNLNSTLQTCATVAQNTAVASQTVTMQMAKVTKDPWVAVVDGDAYAGSFTNTGPCTSETSSDSGFYLGMLNLNKLQEGSLGSNIYALSVRGSSFSTDISEGPLGGFIQNIGVEDSASQKIELKAPEGAKVMTNLGGYLRPDVYKISIADFNNSSWQYYFLSQNLGLVESQYYGTSTDTYFGAKCYPGDVNYRPGFLGDCSPKPTRLLTCIGTTCYVRTGNISPRVAFVYVEGNPSNTLVIDRPINSIEVPGAPLGVSTSPGNVVIITRAHVKIDPSLSTPLSTYTIDTPPQIEAIIISSSGIEVGSNYTEASPDNPVVFYGSLISTKSGSASGKGLQILRDLGLNNNMYPSAVVHYPLGTLDRVTKSIKFNSRWGVETGLEIFDVQYEFDDDAGEIGN</sequence>
<comment type="caution">
    <text evidence="2">The sequence shown here is derived from an EMBL/GenBank/DDBJ whole genome shotgun (WGS) entry which is preliminary data.</text>
</comment>
<dbReference type="SUPFAM" id="SSF49265">
    <property type="entry name" value="Fibronectin type III"/>
    <property type="match status" value="1"/>
</dbReference>
<dbReference type="InterPro" id="IPR036116">
    <property type="entry name" value="FN3_sf"/>
</dbReference>
<accession>A0A0G0YPP2</accession>
<dbReference type="InterPro" id="IPR003961">
    <property type="entry name" value="FN3_dom"/>
</dbReference>
<dbReference type="InterPro" id="IPR013783">
    <property type="entry name" value="Ig-like_fold"/>
</dbReference>
<name>A0A0G0YPP2_UNCKA</name>
<evidence type="ECO:0000313" key="2">
    <source>
        <dbReference type="EMBL" id="KKS38640.1"/>
    </source>
</evidence>
<reference evidence="2 3" key="1">
    <citation type="journal article" date="2015" name="Nature">
        <title>rRNA introns, odd ribosomes, and small enigmatic genomes across a large radiation of phyla.</title>
        <authorList>
            <person name="Brown C.T."/>
            <person name="Hug L.A."/>
            <person name="Thomas B.C."/>
            <person name="Sharon I."/>
            <person name="Castelle C.J."/>
            <person name="Singh A."/>
            <person name="Wilkins M.J."/>
            <person name="Williams K.H."/>
            <person name="Banfield J.F."/>
        </authorList>
    </citation>
    <scope>NUCLEOTIDE SEQUENCE [LARGE SCALE GENOMIC DNA]</scope>
</reference>
<evidence type="ECO:0000313" key="3">
    <source>
        <dbReference type="Proteomes" id="UP000033847"/>
    </source>
</evidence>
<evidence type="ECO:0000259" key="1">
    <source>
        <dbReference type="PROSITE" id="PS50853"/>
    </source>
</evidence>
<proteinExistence type="predicted"/>
<dbReference type="AlphaFoldDB" id="A0A0G0YPP2"/>
<feature type="domain" description="Fibronectin type-III" evidence="1">
    <location>
        <begin position="133"/>
        <end position="238"/>
    </location>
</feature>
<dbReference type="Gene3D" id="2.60.40.10">
    <property type="entry name" value="Immunoglobulins"/>
    <property type="match status" value="1"/>
</dbReference>
<protein>
    <recommendedName>
        <fullName evidence="1">Fibronectin type-III domain-containing protein</fullName>
    </recommendedName>
</protein>
<dbReference type="Proteomes" id="UP000033847">
    <property type="component" value="Unassembled WGS sequence"/>
</dbReference>
<organism evidence="2 3">
    <name type="scientific">candidate division WWE3 bacterium GW2011_GWF1_42_14</name>
    <dbReference type="NCBI Taxonomy" id="1619138"/>
    <lineage>
        <taxon>Bacteria</taxon>
        <taxon>Katanobacteria</taxon>
    </lineage>
</organism>
<dbReference type="PROSITE" id="PS50853">
    <property type="entry name" value="FN3"/>
    <property type="match status" value="1"/>
</dbReference>
<dbReference type="EMBL" id="LCCU01000006">
    <property type="protein sequence ID" value="KKS38640.1"/>
    <property type="molecule type" value="Genomic_DNA"/>
</dbReference>